<dbReference type="OrthoDB" id="8781389at2"/>
<organism evidence="1 2">
    <name type="scientific">Photobacterium damselae</name>
    <dbReference type="NCBI Taxonomy" id="38293"/>
    <lineage>
        <taxon>Bacteria</taxon>
        <taxon>Pseudomonadati</taxon>
        <taxon>Pseudomonadota</taxon>
        <taxon>Gammaproteobacteria</taxon>
        <taxon>Vibrionales</taxon>
        <taxon>Vibrionaceae</taxon>
        <taxon>Photobacterium</taxon>
    </lineage>
</organism>
<reference evidence="1 2" key="1">
    <citation type="submission" date="2018-06" db="EMBL/GenBank/DDBJ databases">
        <authorList>
            <consortium name="Pathogen Informatics"/>
            <person name="Doyle S."/>
        </authorList>
    </citation>
    <scope>NUCLEOTIDE SEQUENCE [LARGE SCALE GENOMIC DNA]</scope>
    <source>
        <strain evidence="1 2">NCTC11647</strain>
    </source>
</reference>
<proteinExistence type="predicted"/>
<dbReference type="AlphaFoldDB" id="A0A2T3Q324"/>
<name>A0A2T3Q324_PHODM</name>
<accession>A0A2T3Q324</accession>
<evidence type="ECO:0000313" key="1">
    <source>
        <dbReference type="EMBL" id="SPY27986.1"/>
    </source>
</evidence>
<dbReference type="EMBL" id="UATL01000001">
    <property type="protein sequence ID" value="SPY27986.1"/>
    <property type="molecule type" value="Genomic_DNA"/>
</dbReference>
<dbReference type="RefSeq" id="WP_005299786.1">
    <property type="nucleotide sequence ID" value="NZ_PYOG01000059.1"/>
</dbReference>
<dbReference type="Proteomes" id="UP000251647">
    <property type="component" value="Unassembled WGS sequence"/>
</dbReference>
<protein>
    <submittedName>
        <fullName evidence="1">Uncharacterized protein</fullName>
    </submittedName>
</protein>
<evidence type="ECO:0000313" key="2">
    <source>
        <dbReference type="Proteomes" id="UP000251647"/>
    </source>
</evidence>
<sequence>MASPLSDLDELVIKCRDKQAQNYIKEAVSCYKAGAFRSAIVSTWIAVSFDIIEKLKDLTLQGDKEAEIHLNAFDDARTKGDISRSLKFEREILAICRDKLELISHVEFIDLDRLQEDRNRCAHPSMTHDGELFSPSAELARIHIRSAVEHLLQYPPSQGKAALESLILLVESSYFPNDIDKAVVAFENSPFRRARKSLVSNFATVVLKKYIGEPEYKKRLSYSVALNAINELYREEFSEVLASKLSNLLRRLEDKELYKSLYVFEQIPESWEFIDVDVQHKVETYIENLPKERLDFWEFLLVHDKLSVPAQKRLSKANRSELDEPLFFTPPEAFLERVIELYASSGSFEQANTFATTVIRYAGDYSYSQVNRIVLGCGKNDQIEYSFEIGNVINALRRNKFVDDEQINNWLKEANLPKYVREKAVEEVAEEDG</sequence>
<gene>
    <name evidence="1" type="ORF">NCTC11647_01055</name>
</gene>